<organism evidence="3 4">
    <name type="scientific">Flavivirga jejuensis</name>
    <dbReference type="NCBI Taxonomy" id="870487"/>
    <lineage>
        <taxon>Bacteria</taxon>
        <taxon>Pseudomonadati</taxon>
        <taxon>Bacteroidota</taxon>
        <taxon>Flavobacteriia</taxon>
        <taxon>Flavobacteriales</taxon>
        <taxon>Flavobacteriaceae</taxon>
        <taxon>Flavivirga</taxon>
    </lineage>
</organism>
<keyword evidence="3" id="KW-0808">Transferase</keyword>
<proteinExistence type="predicted"/>
<evidence type="ECO:0000313" key="3">
    <source>
        <dbReference type="EMBL" id="MDO5975791.1"/>
    </source>
</evidence>
<dbReference type="Proteomes" id="UP001176806">
    <property type="component" value="Unassembled WGS sequence"/>
</dbReference>
<dbReference type="EMBL" id="JAUOEL010000006">
    <property type="protein sequence ID" value="MDO5975791.1"/>
    <property type="molecule type" value="Genomic_DNA"/>
</dbReference>
<dbReference type="Pfam" id="PF13477">
    <property type="entry name" value="Glyco_trans_4_2"/>
    <property type="match status" value="1"/>
</dbReference>
<dbReference type="SUPFAM" id="SSF53756">
    <property type="entry name" value="UDP-Glycosyltransferase/glycogen phosphorylase"/>
    <property type="match status" value="1"/>
</dbReference>
<evidence type="ECO:0000259" key="1">
    <source>
        <dbReference type="Pfam" id="PF00534"/>
    </source>
</evidence>
<feature type="domain" description="Glycosyltransferase subfamily 4-like N-terminal" evidence="2">
    <location>
        <begin position="31"/>
        <end position="128"/>
    </location>
</feature>
<dbReference type="GO" id="GO:0016757">
    <property type="term" value="F:glycosyltransferase activity"/>
    <property type="evidence" value="ECO:0007669"/>
    <property type="project" value="UniProtKB-KW"/>
</dbReference>
<protein>
    <submittedName>
        <fullName evidence="3">Glycosyltransferase family 4 protein</fullName>
        <ecNumber evidence="3">2.4.-.-</ecNumber>
    </submittedName>
</protein>
<dbReference type="InterPro" id="IPR001296">
    <property type="entry name" value="Glyco_trans_1"/>
</dbReference>
<evidence type="ECO:0000259" key="2">
    <source>
        <dbReference type="Pfam" id="PF13477"/>
    </source>
</evidence>
<feature type="domain" description="Glycosyl transferase family 1" evidence="1">
    <location>
        <begin position="188"/>
        <end position="345"/>
    </location>
</feature>
<dbReference type="CDD" id="cd03820">
    <property type="entry name" value="GT4_AmsD-like"/>
    <property type="match status" value="1"/>
</dbReference>
<dbReference type="RefSeq" id="WP_303303024.1">
    <property type="nucleotide sequence ID" value="NZ_BAABDA010000046.1"/>
</dbReference>
<dbReference type="EC" id="2.4.-.-" evidence="3"/>
<name>A0ABT8WSD2_9FLAO</name>
<comment type="caution">
    <text evidence="3">The sequence shown here is derived from an EMBL/GenBank/DDBJ whole genome shotgun (WGS) entry which is preliminary data.</text>
</comment>
<keyword evidence="3" id="KW-0328">Glycosyltransferase</keyword>
<evidence type="ECO:0000313" key="4">
    <source>
        <dbReference type="Proteomes" id="UP001176806"/>
    </source>
</evidence>
<dbReference type="Gene3D" id="3.40.50.2000">
    <property type="entry name" value="Glycogen Phosphorylase B"/>
    <property type="match status" value="2"/>
</dbReference>
<dbReference type="InterPro" id="IPR028098">
    <property type="entry name" value="Glyco_trans_4-like_N"/>
</dbReference>
<dbReference type="PANTHER" id="PTHR12526:SF630">
    <property type="entry name" value="GLYCOSYLTRANSFERASE"/>
    <property type="match status" value="1"/>
</dbReference>
<keyword evidence="4" id="KW-1185">Reference proteome</keyword>
<reference evidence="3" key="1">
    <citation type="submission" date="2023-07" db="EMBL/GenBank/DDBJ databases">
        <title>Two novel species in the genus Flavivirga.</title>
        <authorList>
            <person name="Kwon K."/>
        </authorList>
    </citation>
    <scope>NUCLEOTIDE SEQUENCE</scope>
    <source>
        <strain evidence="3">KACC 14158</strain>
    </source>
</reference>
<sequence>MAHKILYITNGISGPGGLERVLSIKASYLADNFGYEVHIISLNEKNSAHFYTFSQKIICHNIETKGGHLSYLYSYLSGIKKVIKEIKPDVISVCDDGLKGLFAPLLIGKPCPMIYERHVSRNIEIKKDATSYINKVFTFFKFNAMNFGGKLFDNFVVLTNGNKKEWELNNLLVIPNPLSFFPDSTQLSNLENKKVLAVGKHSFQKGYDRLINSWKDVSEKHPDWELDIYGTINENVGLKKLAKSLKLDDCVNLFPPEKNIGEKYKEASIYAMSSRYEGFGMVLTEAMAYGVPCISFDCPFGPSDIISHNENGIIVENGNIKDLSDSIIRLIDDSELRKSMGQKARIDVERYLPEKVVYQWDQLFQSLISKSLK</sequence>
<dbReference type="Pfam" id="PF00534">
    <property type="entry name" value="Glycos_transf_1"/>
    <property type="match status" value="1"/>
</dbReference>
<accession>A0ABT8WSD2</accession>
<gene>
    <name evidence="3" type="ORF">Q4Q40_16470</name>
</gene>
<dbReference type="PANTHER" id="PTHR12526">
    <property type="entry name" value="GLYCOSYLTRANSFERASE"/>
    <property type="match status" value="1"/>
</dbReference>